<comment type="cofactor">
    <cofactor evidence="6">
        <name>Zn(2+)</name>
        <dbReference type="ChEBI" id="CHEBI:29105"/>
    </cofactor>
    <text evidence="6">Binds 1 zinc ion.</text>
</comment>
<dbReference type="Pfam" id="PF08439">
    <property type="entry name" value="Peptidase_M3_N"/>
    <property type="match status" value="1"/>
</dbReference>
<evidence type="ECO:0000259" key="8">
    <source>
        <dbReference type="Pfam" id="PF08439"/>
    </source>
</evidence>
<sequence length="585" mass="66800">MNKEWNLDILYKSYESEEFQHDFKALPALIDELSECAKHLDEGAVKDKLVEVLMLNEKLTLAVSRLAYYINLRQTVNTSDAQTVAYGAQLSQMMAATAKPTTAINKFIAGIENLDEVIEQDELLKTYRFMLHEIKQNAKHLLSEEVEEVLSMMDLTGGEAWGNLQEYMTSTLEVDYKGEKVNLSMVRNLAYDESAEVRKAAYEAELAGYEKIKEPVAFALNNIKKQVNTVAALRGYESPLAMTLEDSRMQRSTLDAMLKAMDKHMPKFRAYMKRKAELLGHENGLPWYDLFAPLGESDRKFTVEEARDYLVNHFRGFADDLADMVAEAFDNAWIDFYPHKGKVGGAFCENLPQFKQSRVLTNFDGALGDVVTLAHELGHAYHGYNIQDHRPLNVNYSMPVAETASTFNENLIMNSVIDETEDKKEKMALIEKQLQDLNQIICDIYSRYLFESAVFENAKDQFMFADSLCEMMIEAQKKAYGDGLDEKTLNPYMWICKSHYYSSGLSFYNFPYAFGGLFARGLYAKYKKEGADFVPKYRELLHATTISSVEDVAAICDIDLTKEEFWEDALVSCEELIDQFLELSK</sequence>
<dbReference type="InterPro" id="IPR011977">
    <property type="entry name" value="Pept_M3B_clade3"/>
</dbReference>
<name>A0A318KFY6_9FIRM</name>
<dbReference type="Gene3D" id="1.20.140.70">
    <property type="entry name" value="Oligopeptidase f, N-terminal domain"/>
    <property type="match status" value="1"/>
</dbReference>
<organism evidence="9 10">
    <name type="scientific">Dielma fastidiosa</name>
    <dbReference type="NCBI Taxonomy" id="1034346"/>
    <lineage>
        <taxon>Bacteria</taxon>
        <taxon>Bacillati</taxon>
        <taxon>Bacillota</taxon>
        <taxon>Erysipelotrichia</taxon>
        <taxon>Erysipelotrichales</taxon>
        <taxon>Erysipelotrichaceae</taxon>
        <taxon>Dielma</taxon>
    </lineage>
</organism>
<dbReference type="PANTHER" id="PTHR34217:SF1">
    <property type="entry name" value="CARBOXYPEPTIDASE 1"/>
    <property type="match status" value="1"/>
</dbReference>
<comment type="similarity">
    <text evidence="6">Belongs to the peptidase M3 family.</text>
</comment>
<evidence type="ECO:0000256" key="5">
    <source>
        <dbReference type="ARBA" id="ARBA00023049"/>
    </source>
</evidence>
<dbReference type="PANTHER" id="PTHR34217">
    <property type="entry name" value="METAL-DEPENDENT CARBOXYPEPTIDASE"/>
    <property type="match status" value="1"/>
</dbReference>
<reference evidence="9 10" key="1">
    <citation type="submission" date="2018-05" db="EMBL/GenBank/DDBJ databases">
        <title>Genomic Encyclopedia of Type Strains, Phase IV (KMG-IV): sequencing the most valuable type-strain genomes for metagenomic binning, comparative biology and taxonomic classification.</title>
        <authorList>
            <person name="Goeker M."/>
        </authorList>
    </citation>
    <scope>NUCLEOTIDE SEQUENCE [LARGE SCALE GENOMIC DNA]</scope>
    <source>
        <strain evidence="9 10">JC118</strain>
    </source>
</reference>
<dbReference type="Proteomes" id="UP000247612">
    <property type="component" value="Unassembled WGS sequence"/>
</dbReference>
<dbReference type="GO" id="GO:0004181">
    <property type="term" value="F:metallocarboxypeptidase activity"/>
    <property type="evidence" value="ECO:0007669"/>
    <property type="project" value="InterPro"/>
</dbReference>
<dbReference type="CDD" id="cd09607">
    <property type="entry name" value="M3B_PepF"/>
    <property type="match status" value="1"/>
</dbReference>
<keyword evidence="4 6" id="KW-0862">Zinc</keyword>
<dbReference type="Pfam" id="PF01432">
    <property type="entry name" value="Peptidase_M3"/>
    <property type="match status" value="1"/>
</dbReference>
<dbReference type="NCBIfam" id="TIGR02290">
    <property type="entry name" value="M3_fam_3"/>
    <property type="match status" value="1"/>
</dbReference>
<evidence type="ECO:0000256" key="2">
    <source>
        <dbReference type="ARBA" id="ARBA00022723"/>
    </source>
</evidence>
<keyword evidence="1 6" id="KW-0645">Protease</keyword>
<evidence type="ECO:0000313" key="9">
    <source>
        <dbReference type="EMBL" id="PXX76178.1"/>
    </source>
</evidence>
<accession>A0A318KFY6</accession>
<dbReference type="SUPFAM" id="SSF55486">
    <property type="entry name" value="Metalloproteases ('zincins'), catalytic domain"/>
    <property type="match status" value="1"/>
</dbReference>
<dbReference type="OrthoDB" id="9769691at2"/>
<evidence type="ECO:0000256" key="1">
    <source>
        <dbReference type="ARBA" id="ARBA00022670"/>
    </source>
</evidence>
<evidence type="ECO:0000256" key="6">
    <source>
        <dbReference type="RuleBase" id="RU003435"/>
    </source>
</evidence>
<dbReference type="AlphaFoldDB" id="A0A318KFY6"/>
<evidence type="ECO:0000259" key="7">
    <source>
        <dbReference type="Pfam" id="PF01432"/>
    </source>
</evidence>
<dbReference type="InterPro" id="IPR034006">
    <property type="entry name" value="M3B_PepF_2"/>
</dbReference>
<keyword evidence="5 6" id="KW-0482">Metalloprotease</keyword>
<dbReference type="InterPro" id="IPR013647">
    <property type="entry name" value="OligopepF_N_dom"/>
</dbReference>
<evidence type="ECO:0000256" key="3">
    <source>
        <dbReference type="ARBA" id="ARBA00022801"/>
    </source>
</evidence>
<dbReference type="GO" id="GO:0004222">
    <property type="term" value="F:metalloendopeptidase activity"/>
    <property type="evidence" value="ECO:0007669"/>
    <property type="project" value="InterPro"/>
</dbReference>
<dbReference type="RefSeq" id="WP_022938122.1">
    <property type="nucleotide sequence ID" value="NZ_CABKRQ010000004.1"/>
</dbReference>
<dbReference type="EMBL" id="QJKH01000014">
    <property type="protein sequence ID" value="PXX76178.1"/>
    <property type="molecule type" value="Genomic_DNA"/>
</dbReference>
<dbReference type="InterPro" id="IPR042088">
    <property type="entry name" value="OligoPept_F_C"/>
</dbReference>
<dbReference type="InterPro" id="IPR001333">
    <property type="entry name" value="Peptidase_M32_Taq"/>
</dbReference>
<gene>
    <name evidence="9" type="ORF">DES51_11433</name>
</gene>
<dbReference type="GO" id="GO:0046872">
    <property type="term" value="F:metal ion binding"/>
    <property type="evidence" value="ECO:0007669"/>
    <property type="project" value="UniProtKB-UniRule"/>
</dbReference>
<dbReference type="GO" id="GO:0006508">
    <property type="term" value="P:proteolysis"/>
    <property type="evidence" value="ECO:0007669"/>
    <property type="project" value="UniProtKB-KW"/>
</dbReference>
<keyword evidence="2 6" id="KW-0479">Metal-binding</keyword>
<dbReference type="InterPro" id="IPR001567">
    <property type="entry name" value="Pept_M3A_M3B_dom"/>
</dbReference>
<evidence type="ECO:0000256" key="4">
    <source>
        <dbReference type="ARBA" id="ARBA00022833"/>
    </source>
</evidence>
<protein>
    <submittedName>
        <fullName evidence="9">PepF/M3 family oligoendopeptidase</fullName>
    </submittedName>
</protein>
<proteinExistence type="inferred from homology"/>
<feature type="domain" description="Peptidase M3A/M3B catalytic" evidence="7">
    <location>
        <begin position="189"/>
        <end position="569"/>
    </location>
</feature>
<dbReference type="Gene3D" id="1.10.1370.20">
    <property type="entry name" value="Oligoendopeptidase f, C-terminal domain"/>
    <property type="match status" value="1"/>
</dbReference>
<feature type="domain" description="Oligopeptidase F N-terminal" evidence="8">
    <location>
        <begin position="112"/>
        <end position="172"/>
    </location>
</feature>
<keyword evidence="3 6" id="KW-0378">Hydrolase</keyword>
<dbReference type="STRING" id="1034346.GCA_000313565_01818"/>
<comment type="caution">
    <text evidence="9">The sequence shown here is derived from an EMBL/GenBank/DDBJ whole genome shotgun (WGS) entry which is preliminary data.</text>
</comment>
<evidence type="ECO:0000313" key="10">
    <source>
        <dbReference type="Proteomes" id="UP000247612"/>
    </source>
</evidence>
<keyword evidence="10" id="KW-1185">Reference proteome</keyword>